<evidence type="ECO:0000313" key="3">
    <source>
        <dbReference type="Proteomes" id="UP000037069"/>
    </source>
</evidence>
<evidence type="ECO:0000313" key="2">
    <source>
        <dbReference type="EMBL" id="KNC33703.1"/>
    </source>
</evidence>
<comment type="caution">
    <text evidence="2">The sequence shown here is derived from an EMBL/GenBank/DDBJ whole genome shotgun (WGS) entry which is preliminary data.</text>
</comment>
<sequence length="71" mass="7855">MFRGCSLRRALKDLNNLTSHCRSCEASGYARVLLRFLCVEGFCGVVLSFVGLNVPKRVIGQADGELYENNS</sequence>
<keyword evidence="3" id="KW-1185">Reference proteome</keyword>
<keyword evidence="1" id="KW-1133">Transmembrane helix</keyword>
<proteinExistence type="predicted"/>
<dbReference type="EMBL" id="JRES01000166">
    <property type="protein sequence ID" value="KNC33703.1"/>
    <property type="molecule type" value="Genomic_DNA"/>
</dbReference>
<keyword evidence="1" id="KW-0472">Membrane</keyword>
<reference evidence="2 3" key="1">
    <citation type="journal article" date="2015" name="Nat. Commun.">
        <title>Lucilia cuprina genome unlocks parasitic fly biology to underpin future interventions.</title>
        <authorList>
            <person name="Anstead C.A."/>
            <person name="Korhonen P.K."/>
            <person name="Young N.D."/>
            <person name="Hall R.S."/>
            <person name="Jex A.R."/>
            <person name="Murali S.C."/>
            <person name="Hughes D.S."/>
            <person name="Lee S.F."/>
            <person name="Perry T."/>
            <person name="Stroehlein A.J."/>
            <person name="Ansell B.R."/>
            <person name="Breugelmans B."/>
            <person name="Hofmann A."/>
            <person name="Qu J."/>
            <person name="Dugan S."/>
            <person name="Lee S.L."/>
            <person name="Chao H."/>
            <person name="Dinh H."/>
            <person name="Han Y."/>
            <person name="Doddapaneni H.V."/>
            <person name="Worley K.C."/>
            <person name="Muzny D.M."/>
            <person name="Ioannidis P."/>
            <person name="Waterhouse R.M."/>
            <person name="Zdobnov E.M."/>
            <person name="James P.J."/>
            <person name="Bagnall N.H."/>
            <person name="Kotze A.C."/>
            <person name="Gibbs R.A."/>
            <person name="Richards S."/>
            <person name="Batterham P."/>
            <person name="Gasser R.B."/>
        </authorList>
    </citation>
    <scope>NUCLEOTIDE SEQUENCE [LARGE SCALE GENOMIC DNA]</scope>
    <source>
        <strain evidence="2 3">LS</strain>
        <tissue evidence="2">Full body</tissue>
    </source>
</reference>
<organism evidence="2 3">
    <name type="scientific">Lucilia cuprina</name>
    <name type="common">Green bottle fly</name>
    <name type="synonym">Australian sheep blowfly</name>
    <dbReference type="NCBI Taxonomy" id="7375"/>
    <lineage>
        <taxon>Eukaryota</taxon>
        <taxon>Metazoa</taxon>
        <taxon>Ecdysozoa</taxon>
        <taxon>Arthropoda</taxon>
        <taxon>Hexapoda</taxon>
        <taxon>Insecta</taxon>
        <taxon>Pterygota</taxon>
        <taxon>Neoptera</taxon>
        <taxon>Endopterygota</taxon>
        <taxon>Diptera</taxon>
        <taxon>Brachycera</taxon>
        <taxon>Muscomorpha</taxon>
        <taxon>Oestroidea</taxon>
        <taxon>Calliphoridae</taxon>
        <taxon>Luciliinae</taxon>
        <taxon>Lucilia</taxon>
    </lineage>
</organism>
<name>A0A0L0CMY0_LUCCU</name>
<dbReference type="Proteomes" id="UP000037069">
    <property type="component" value="Unassembled WGS sequence"/>
</dbReference>
<accession>A0A0L0CMY0</accession>
<protein>
    <submittedName>
        <fullName evidence="2">Uncharacterized protein</fullName>
    </submittedName>
</protein>
<feature type="transmembrane region" description="Helical" evidence="1">
    <location>
        <begin position="32"/>
        <end position="52"/>
    </location>
</feature>
<dbReference type="AlphaFoldDB" id="A0A0L0CMY0"/>
<evidence type="ECO:0000256" key="1">
    <source>
        <dbReference type="SAM" id="Phobius"/>
    </source>
</evidence>
<gene>
    <name evidence="2" type="ORF">FF38_07492</name>
</gene>
<keyword evidence="1" id="KW-0812">Transmembrane</keyword>